<dbReference type="AlphaFoldDB" id="A0A8S3SBS7"/>
<reference evidence="2" key="1">
    <citation type="submission" date="2021-03" db="EMBL/GenBank/DDBJ databases">
        <authorList>
            <person name="Bekaert M."/>
        </authorList>
    </citation>
    <scope>NUCLEOTIDE SEQUENCE</scope>
</reference>
<evidence type="ECO:0000259" key="1">
    <source>
        <dbReference type="Pfam" id="PF16026"/>
    </source>
</evidence>
<name>A0A8S3SBS7_MYTED</name>
<dbReference type="InterPro" id="IPR031981">
    <property type="entry name" value="MIEAP_C"/>
</dbReference>
<feature type="domain" description="Mitochondria-eating protein C-terminal" evidence="1">
    <location>
        <begin position="444"/>
        <end position="639"/>
    </location>
</feature>
<accession>A0A8S3SBS7</accession>
<gene>
    <name evidence="2" type="ORF">MEDL_28279</name>
</gene>
<proteinExistence type="predicted"/>
<keyword evidence="3" id="KW-1185">Reference proteome</keyword>
<evidence type="ECO:0000313" key="2">
    <source>
        <dbReference type="EMBL" id="CAG2214437.1"/>
    </source>
</evidence>
<dbReference type="OrthoDB" id="10294315at2759"/>
<comment type="caution">
    <text evidence="2">The sequence shown here is derived from an EMBL/GenBank/DDBJ whole genome shotgun (WGS) entry which is preliminary data.</text>
</comment>
<protein>
    <recommendedName>
        <fullName evidence="1">Mitochondria-eating protein C-terminal domain-containing protein</fullName>
    </recommendedName>
</protein>
<organism evidence="2 3">
    <name type="scientific">Mytilus edulis</name>
    <name type="common">Blue mussel</name>
    <dbReference type="NCBI Taxonomy" id="6550"/>
    <lineage>
        <taxon>Eukaryota</taxon>
        <taxon>Metazoa</taxon>
        <taxon>Spiralia</taxon>
        <taxon>Lophotrochozoa</taxon>
        <taxon>Mollusca</taxon>
        <taxon>Bivalvia</taxon>
        <taxon>Autobranchia</taxon>
        <taxon>Pteriomorphia</taxon>
        <taxon>Mytilida</taxon>
        <taxon>Mytiloidea</taxon>
        <taxon>Mytilidae</taxon>
        <taxon>Mytilinae</taxon>
        <taxon>Mytilus</taxon>
    </lineage>
</organism>
<dbReference type="EMBL" id="CAJPWZ010001408">
    <property type="protein sequence ID" value="CAG2214437.1"/>
    <property type="molecule type" value="Genomic_DNA"/>
</dbReference>
<sequence>MNRTRLIVVGIHIGDVYSQCGISTHRTRLVYRKSSKTQQLQPNTILLNKESEFIAYGYNAEKTYMDLRHDGKNKDLLYFRTFTWTVDKNYKNGEFIKANDRETDILFITLLFEILSYYKREALVIFTETRTGIIESDIQFVVSFSDSLLNLYEDICFQACENVFGDNVKILSESMAGILCYQMKLGSKPKLRYLAINCSRRQMFLKSSTTECQLVKNSNFDDTSMGTVIQRFVNKYFSFIKQNNNFNDFYQDLLLKLKSVRDPSRFTTIKHHADVLETDEIREAFTRSNMLTATNLLKEAFQPFAQSLSLIHNVLEEDISRGNINTLLPFGEMSEFMYIQSLLENTFQSCSIVTTGYSAMDCILIGALMSGYSTDISCTSSVVSKHERFKDDYFIRAHKKLQSEFLQMILSTEKTLNQTVLPGDAVRLSNQEIAEGSMLTDPNRPTKLAEKFDDLFHGEWEECYTSLQKDGNDEIRSVNILSTILKQIHQACEHFMTKQIKRLESILTQHQPKNNKTNFVSRIFSGETFKSIQLLRRRNVQKYLSEIYEDSVCLLREGGNLSDNQIKLCETYIRQSILSCFYMLTSEKPMHMKWTFHQGDVIDSLILENFKSEGTCVDFMVWPALYLFYDGPLLNKGFVKAMK</sequence>
<dbReference type="Proteomes" id="UP000683360">
    <property type="component" value="Unassembled WGS sequence"/>
</dbReference>
<evidence type="ECO:0000313" key="3">
    <source>
        <dbReference type="Proteomes" id="UP000683360"/>
    </source>
</evidence>
<dbReference type="Pfam" id="PF16026">
    <property type="entry name" value="MIEAP"/>
    <property type="match status" value="1"/>
</dbReference>